<dbReference type="Proteomes" id="UP000325286">
    <property type="component" value="Chromosome"/>
</dbReference>
<dbReference type="InterPro" id="IPR027417">
    <property type="entry name" value="P-loop_NTPase"/>
</dbReference>
<organism evidence="2 3">
    <name type="scientific">Roseimaritima ulvae</name>
    <dbReference type="NCBI Taxonomy" id="980254"/>
    <lineage>
        <taxon>Bacteria</taxon>
        <taxon>Pseudomonadati</taxon>
        <taxon>Planctomycetota</taxon>
        <taxon>Planctomycetia</taxon>
        <taxon>Pirellulales</taxon>
        <taxon>Pirellulaceae</taxon>
        <taxon>Roseimaritima</taxon>
    </lineage>
</organism>
<proteinExistence type="predicted"/>
<reference evidence="2 3" key="1">
    <citation type="submission" date="2019-08" db="EMBL/GenBank/DDBJ databases">
        <title>Deep-cultivation of Planctomycetes and their phenomic and genomic characterization uncovers novel biology.</title>
        <authorList>
            <person name="Wiegand S."/>
            <person name="Jogler M."/>
            <person name="Boedeker C."/>
            <person name="Pinto D."/>
            <person name="Vollmers J."/>
            <person name="Rivas-Marin E."/>
            <person name="Kohn T."/>
            <person name="Peeters S.H."/>
            <person name="Heuer A."/>
            <person name="Rast P."/>
            <person name="Oberbeckmann S."/>
            <person name="Bunk B."/>
            <person name="Jeske O."/>
            <person name="Meyerdierks A."/>
            <person name="Storesund J.E."/>
            <person name="Kallscheuer N."/>
            <person name="Luecker S."/>
            <person name="Lage O.M."/>
            <person name="Pohl T."/>
            <person name="Merkel B.J."/>
            <person name="Hornburger P."/>
            <person name="Mueller R.-W."/>
            <person name="Bruemmer F."/>
            <person name="Labrenz M."/>
            <person name="Spormann A.M."/>
            <person name="Op den Camp H."/>
            <person name="Overmann J."/>
            <person name="Amann R."/>
            <person name="Jetten M.S.M."/>
            <person name="Mascher T."/>
            <person name="Medema M.H."/>
            <person name="Devos D.P."/>
            <person name="Kaster A.-K."/>
            <person name="Ovreas L."/>
            <person name="Rohde M."/>
            <person name="Galperin M.Y."/>
            <person name="Jogler C."/>
        </authorList>
    </citation>
    <scope>NUCLEOTIDE SEQUENCE [LARGE SCALE GENOMIC DNA]</scope>
    <source>
        <strain evidence="2 3">UC8</strain>
    </source>
</reference>
<dbReference type="SUPFAM" id="SSF52540">
    <property type="entry name" value="P-loop containing nucleoside triphosphate hydrolases"/>
    <property type="match status" value="1"/>
</dbReference>
<accession>A0A5B9QUP4</accession>
<feature type="region of interest" description="Disordered" evidence="1">
    <location>
        <begin position="1"/>
        <end position="23"/>
    </location>
</feature>
<keyword evidence="3" id="KW-1185">Reference proteome</keyword>
<evidence type="ECO:0000313" key="2">
    <source>
        <dbReference type="EMBL" id="QEG42767.1"/>
    </source>
</evidence>
<name>A0A5B9QUP4_9BACT</name>
<evidence type="ECO:0000256" key="1">
    <source>
        <dbReference type="SAM" id="MobiDB-lite"/>
    </source>
</evidence>
<dbReference type="OrthoDB" id="282562at2"/>
<evidence type="ECO:0000313" key="3">
    <source>
        <dbReference type="Proteomes" id="UP000325286"/>
    </source>
</evidence>
<dbReference type="RefSeq" id="WP_068131325.1">
    <property type="nucleotide sequence ID" value="NZ_CP042914.1"/>
</dbReference>
<evidence type="ECO:0008006" key="4">
    <source>
        <dbReference type="Google" id="ProtNLM"/>
    </source>
</evidence>
<sequence>MLSLEPTAQRRSGGPPTWRRSNPFATRFIRPGARGFVARHTADPIPDSDLIPGPDPARQIEQLAERFEQVRQAAITGPHGNGKTTLLHSLLPLLRQRFSPIHMWRLNRGERPPAALLAQVVRCNPERLLIIDGFEQLPRVLRYSIVRWMRWRSGRLLVTSHGPVSGLPTLWQAAVPHALARRLTLELLAEYEDFRDTMMACFEEHWQRGQRNLRDLWFAMYDDFERHRLA</sequence>
<gene>
    <name evidence="2" type="ORF">UC8_48090</name>
</gene>
<dbReference type="KEGG" id="rul:UC8_48090"/>
<dbReference type="AlphaFoldDB" id="A0A5B9QUP4"/>
<protein>
    <recommendedName>
        <fullName evidence="4">AAA+ ATPase domain-containing protein</fullName>
    </recommendedName>
</protein>
<dbReference type="EMBL" id="CP042914">
    <property type="protein sequence ID" value="QEG42767.1"/>
    <property type="molecule type" value="Genomic_DNA"/>
</dbReference>